<gene>
    <name evidence="1" type="ORF">DKT77_02175</name>
</gene>
<evidence type="ECO:0000313" key="2">
    <source>
        <dbReference type="Proteomes" id="UP000245680"/>
    </source>
</evidence>
<comment type="caution">
    <text evidence="1">The sequence shown here is derived from an EMBL/GenBank/DDBJ whole genome shotgun (WGS) entry which is preliminary data.</text>
</comment>
<proteinExistence type="predicted"/>
<dbReference type="SUPFAM" id="SSF53822">
    <property type="entry name" value="Periplasmic binding protein-like I"/>
    <property type="match status" value="1"/>
</dbReference>
<organism evidence="1 2">
    <name type="scientific">Meridianimarinicoccus roseus</name>
    <dbReference type="NCBI Taxonomy" id="2072018"/>
    <lineage>
        <taxon>Bacteria</taxon>
        <taxon>Pseudomonadati</taxon>
        <taxon>Pseudomonadota</taxon>
        <taxon>Alphaproteobacteria</taxon>
        <taxon>Rhodobacterales</taxon>
        <taxon>Paracoccaceae</taxon>
        <taxon>Meridianimarinicoccus</taxon>
    </lineage>
</organism>
<keyword evidence="2" id="KW-1185">Reference proteome</keyword>
<dbReference type="Gene3D" id="3.40.50.2300">
    <property type="match status" value="2"/>
</dbReference>
<dbReference type="Pfam" id="PF13433">
    <property type="entry name" value="Peripla_BP_5"/>
    <property type="match status" value="1"/>
</dbReference>
<evidence type="ECO:0008006" key="3">
    <source>
        <dbReference type="Google" id="ProtNLM"/>
    </source>
</evidence>
<dbReference type="EMBL" id="QGKU01000006">
    <property type="protein sequence ID" value="PWR04320.1"/>
    <property type="molecule type" value="Genomic_DNA"/>
</dbReference>
<name>A0A2V2LFC5_9RHOB</name>
<dbReference type="AlphaFoldDB" id="A0A2V2LFC5"/>
<sequence length="396" mass="42390">MAIEPRTPSSGRRGFFVSGPPARRDGAMNFDLGLIFSTTGPYAALGQAARAGAALAIADLAREGVVRITAVERDPAGRPEAYEEMSEDLLSRGRVRHIVGAITSWSRKDLIPVLERHGALLWYPCPYEGFEINDHVVYMGAAPNHHMIPLVRHLAGTGVRRAYLLGSNYVWGWETLRLAREQLALLGIEILGERYVPLGSTDCALAMQEIADGGPDVVVNSLIGPSNAAFLAQLSALESGRPLVVSCNQSEADLDTLGAHGDGLVAAGSYFEPLGPPAFRKAAQAASPNGRVSSFLATTYASVRLLAEAIAEAGTDDPRQVFRAASARPHRTVLGEIRIDPTTRHASLTPHVARISGRRFEILHSAPGPVAADPYLTQLSGAPRTLPDPRPLRIVK</sequence>
<dbReference type="PANTHER" id="PTHR47628">
    <property type="match status" value="1"/>
</dbReference>
<dbReference type="InterPro" id="IPR028082">
    <property type="entry name" value="Peripla_BP_I"/>
</dbReference>
<reference evidence="1 2" key="1">
    <citation type="submission" date="2018-05" db="EMBL/GenBank/DDBJ databases">
        <title>Rhodobacteraceae gen. nov., sp. nov. isolated from sea water.</title>
        <authorList>
            <person name="Ren Y."/>
        </authorList>
    </citation>
    <scope>NUCLEOTIDE SEQUENCE [LARGE SCALE GENOMIC DNA]</scope>
    <source>
        <strain evidence="1 2">TG-679</strain>
    </source>
</reference>
<dbReference type="PANTHER" id="PTHR47628:SF1">
    <property type="entry name" value="ALIPHATIC AMIDASE EXPRESSION-REGULATING PROTEIN"/>
    <property type="match status" value="1"/>
</dbReference>
<protein>
    <recommendedName>
        <fullName evidence="3">Aliphatic amidase expression-regulating protein</fullName>
    </recommendedName>
</protein>
<accession>A0A2V2LFC5</accession>
<dbReference type="Proteomes" id="UP000245680">
    <property type="component" value="Unassembled WGS sequence"/>
</dbReference>
<dbReference type="OrthoDB" id="9802022at2"/>
<evidence type="ECO:0000313" key="1">
    <source>
        <dbReference type="EMBL" id="PWR04320.1"/>
    </source>
</evidence>